<dbReference type="KEGG" id="mng:MNEG_6075"/>
<dbReference type="RefSeq" id="XP_013900904.1">
    <property type="nucleotide sequence ID" value="XM_014045450.1"/>
</dbReference>
<evidence type="ECO:0000313" key="3">
    <source>
        <dbReference type="Proteomes" id="UP000054498"/>
    </source>
</evidence>
<organism evidence="2 3">
    <name type="scientific">Monoraphidium neglectum</name>
    <dbReference type="NCBI Taxonomy" id="145388"/>
    <lineage>
        <taxon>Eukaryota</taxon>
        <taxon>Viridiplantae</taxon>
        <taxon>Chlorophyta</taxon>
        <taxon>core chlorophytes</taxon>
        <taxon>Chlorophyceae</taxon>
        <taxon>CS clade</taxon>
        <taxon>Sphaeropleales</taxon>
        <taxon>Selenastraceae</taxon>
        <taxon>Monoraphidium</taxon>
    </lineage>
</organism>
<evidence type="ECO:0000256" key="1">
    <source>
        <dbReference type="SAM" id="Phobius"/>
    </source>
</evidence>
<dbReference type="OrthoDB" id="447756at2759"/>
<dbReference type="STRING" id="145388.A0A0D2MFH2"/>
<dbReference type="PANTHER" id="PTHR35302">
    <property type="match status" value="1"/>
</dbReference>
<keyword evidence="3" id="KW-1185">Reference proteome</keyword>
<name>A0A0D2MFH2_9CHLO</name>
<dbReference type="PANTHER" id="PTHR35302:SF1">
    <property type="entry name" value="PROTEIN COFACTOR ASSEMBLY OF COMPLEX C SUBUNIT B CCB1, CHLOROPLASTIC"/>
    <property type="match status" value="1"/>
</dbReference>
<dbReference type="InterPro" id="IPR021919">
    <property type="entry name" value="CCB1"/>
</dbReference>
<accession>A0A0D2MFH2</accession>
<keyword evidence="1" id="KW-1133">Transmembrane helix</keyword>
<dbReference type="EMBL" id="KK101175">
    <property type="protein sequence ID" value="KIZ01885.1"/>
    <property type="molecule type" value="Genomic_DNA"/>
</dbReference>
<reference evidence="2 3" key="1">
    <citation type="journal article" date="2013" name="BMC Genomics">
        <title>Reconstruction of the lipid metabolism for the microalga Monoraphidium neglectum from its genome sequence reveals characteristics suitable for biofuel production.</title>
        <authorList>
            <person name="Bogen C."/>
            <person name="Al-Dilaimi A."/>
            <person name="Albersmeier A."/>
            <person name="Wichmann J."/>
            <person name="Grundmann M."/>
            <person name="Rupp O."/>
            <person name="Lauersen K.J."/>
            <person name="Blifernez-Klassen O."/>
            <person name="Kalinowski J."/>
            <person name="Goesmann A."/>
            <person name="Mussgnug J.H."/>
            <person name="Kruse O."/>
        </authorList>
    </citation>
    <scope>NUCLEOTIDE SEQUENCE [LARGE SCALE GENOMIC DNA]</scope>
    <source>
        <strain evidence="2 3">SAG 48.87</strain>
    </source>
</reference>
<dbReference type="Pfam" id="PF12046">
    <property type="entry name" value="CCB1"/>
    <property type="match status" value="1"/>
</dbReference>
<dbReference type="Proteomes" id="UP000054498">
    <property type="component" value="Unassembled WGS sequence"/>
</dbReference>
<feature type="transmembrane region" description="Helical" evidence="1">
    <location>
        <begin position="102"/>
        <end position="118"/>
    </location>
</feature>
<dbReference type="GeneID" id="25738951"/>
<keyword evidence="1" id="KW-0472">Membrane</keyword>
<dbReference type="AlphaFoldDB" id="A0A0D2MFH2"/>
<protein>
    <submittedName>
        <fullName evidence="2">Uncharacterized protein</fullName>
    </submittedName>
</protein>
<sequence>MSVPGIWSQVKRAPKANRKRKTFEVAGPSAAGAMPMDERARQIFQYFKSYNYKVKETGDVITFEGIYAADRGQAAAVTFYTFCGMASVALVLSILFPDIGNWWYALTLVSPLSAVYYFQRGERAEEVRVKMVTSDDDLTTDIIVEGDQEEIARLSKELGLVEKGMVYVKGILEQ</sequence>
<proteinExistence type="predicted"/>
<evidence type="ECO:0000313" key="2">
    <source>
        <dbReference type="EMBL" id="KIZ01885.1"/>
    </source>
</evidence>
<keyword evidence="1" id="KW-0812">Transmembrane</keyword>
<feature type="transmembrane region" description="Helical" evidence="1">
    <location>
        <begin position="77"/>
        <end position="96"/>
    </location>
</feature>
<gene>
    <name evidence="2" type="ORF">MNEG_6075</name>
</gene>